<dbReference type="PRINTS" id="PR00507">
    <property type="entry name" value="N12N6MTFRASE"/>
</dbReference>
<protein>
    <submittedName>
        <fullName evidence="4">N-6 DNA methylase</fullName>
    </submittedName>
</protein>
<dbReference type="Gene3D" id="3.40.50.150">
    <property type="entry name" value="Vaccinia Virus protein VP39"/>
    <property type="match status" value="1"/>
</dbReference>
<dbReference type="EMBL" id="CP113836">
    <property type="protein sequence ID" value="WAL67683.1"/>
    <property type="molecule type" value="Genomic_DNA"/>
</dbReference>
<evidence type="ECO:0000313" key="4">
    <source>
        <dbReference type="EMBL" id="WAL67683.1"/>
    </source>
</evidence>
<dbReference type="Proteomes" id="UP001163203">
    <property type="component" value="Chromosome"/>
</dbReference>
<dbReference type="RefSeq" id="WP_268757778.1">
    <property type="nucleotide sequence ID" value="NZ_CP113836.1"/>
</dbReference>
<name>A0ABY7B7P2_9PSEU</name>
<dbReference type="Pfam" id="PF02384">
    <property type="entry name" value="N6_Mtase"/>
    <property type="match status" value="1"/>
</dbReference>
<keyword evidence="2" id="KW-0238">DNA-binding</keyword>
<accession>A0ABY7B7P2</accession>
<organism evidence="4 5">
    <name type="scientific">Amycolatopsis cynarae</name>
    <dbReference type="NCBI Taxonomy" id="2995223"/>
    <lineage>
        <taxon>Bacteria</taxon>
        <taxon>Bacillati</taxon>
        <taxon>Actinomycetota</taxon>
        <taxon>Actinomycetes</taxon>
        <taxon>Pseudonocardiales</taxon>
        <taxon>Pseudonocardiaceae</taxon>
        <taxon>Amycolatopsis</taxon>
    </lineage>
</organism>
<dbReference type="PANTHER" id="PTHR42998:SF1">
    <property type="entry name" value="TYPE I RESTRICTION ENZYME HINDI METHYLASE SUBUNIT"/>
    <property type="match status" value="1"/>
</dbReference>
<sequence length="632" mass="68486">MSDGTLVTAAEIARLAHVGRAAVSNWRRRHPDFPEPVVGAGGAPAFRLDEVERWLRKQGKLTQTAPVEAVWRALETDADVLKLVADIAAYVRDGAHEELPRNLRKVVDDLADEVPPEELIESLCARAFERQQRQHLVTPPELARLMVKLAAPVTGTLFDPACGSGTILRAAAEAGAKHLAGQEIDPTLTRLAQARLHLRNPVDIATGDALRADAFDALRADTVVCDPPFGYRDWGHEELGFDPRWEYGFPVKGDPELAWVQHCLAHTKPGGTVVIALPAGVASRRSGRAIRQALLRRGALRAVIALPSGVLMSTGIPIHLWILRNPDTVGADPVFLLDTSHQQPPRRGQVDWDALEHDILDGWREFHTTGTTSEVPGRRRVIEPIELLDEDVDLTPARHLPQPVVELDLAAIERTCEQLERTLGELGGLIPKVRETGRQARAFTTIGDLARAGALVLKHQIGPLETAEDASGPQVLRGRDVITGDEPGERYAGHDQDELVKLRPGDVVVPVVAAGDGALKARVIDENDLVLGPNLQLIRVDESTLDPHFLAGQIRGAGQARAVGATASGVRRVDARRVEIPVLDLEGQRRLGRAFQQLESFSLGLRHAADLGARLAGQLIDGLADGAVEPGE</sequence>
<dbReference type="InterPro" id="IPR003356">
    <property type="entry name" value="DNA_methylase_A-5"/>
</dbReference>
<dbReference type="SUPFAM" id="SSF53335">
    <property type="entry name" value="S-adenosyl-L-methionine-dependent methyltransferases"/>
    <property type="match status" value="1"/>
</dbReference>
<evidence type="ECO:0000259" key="3">
    <source>
        <dbReference type="Pfam" id="PF02384"/>
    </source>
</evidence>
<dbReference type="GO" id="GO:0008168">
    <property type="term" value="F:methyltransferase activity"/>
    <property type="evidence" value="ECO:0007669"/>
    <property type="project" value="UniProtKB-KW"/>
</dbReference>
<gene>
    <name evidence="4" type="ORF">ORV05_07850</name>
</gene>
<keyword evidence="1" id="KW-0680">Restriction system</keyword>
<dbReference type="InterPro" id="IPR052916">
    <property type="entry name" value="Type-I_RE_MTase_Subunit"/>
</dbReference>
<keyword evidence="5" id="KW-1185">Reference proteome</keyword>
<keyword evidence="4" id="KW-0489">Methyltransferase</keyword>
<dbReference type="GO" id="GO:0032259">
    <property type="term" value="P:methylation"/>
    <property type="evidence" value="ECO:0007669"/>
    <property type="project" value="UniProtKB-KW"/>
</dbReference>
<dbReference type="PANTHER" id="PTHR42998">
    <property type="entry name" value="TYPE I RESTRICTION ENZYME HINDVIIP M PROTEIN-RELATED"/>
    <property type="match status" value="1"/>
</dbReference>
<evidence type="ECO:0000256" key="1">
    <source>
        <dbReference type="ARBA" id="ARBA00022747"/>
    </source>
</evidence>
<dbReference type="InterPro" id="IPR044946">
    <property type="entry name" value="Restrct_endonuc_typeI_TRD_sf"/>
</dbReference>
<evidence type="ECO:0000256" key="2">
    <source>
        <dbReference type="ARBA" id="ARBA00023125"/>
    </source>
</evidence>
<dbReference type="Gene3D" id="3.90.220.20">
    <property type="entry name" value="DNA methylase specificity domains"/>
    <property type="match status" value="1"/>
</dbReference>
<proteinExistence type="predicted"/>
<evidence type="ECO:0000313" key="5">
    <source>
        <dbReference type="Proteomes" id="UP001163203"/>
    </source>
</evidence>
<dbReference type="InterPro" id="IPR029063">
    <property type="entry name" value="SAM-dependent_MTases_sf"/>
</dbReference>
<reference evidence="4" key="1">
    <citation type="submission" date="2022-11" db="EMBL/GenBank/DDBJ databases">
        <authorList>
            <person name="Mo P."/>
        </authorList>
    </citation>
    <scope>NUCLEOTIDE SEQUENCE</scope>
    <source>
        <strain evidence="4">HUAS 11-8</strain>
    </source>
</reference>
<keyword evidence="4" id="KW-0808">Transferase</keyword>
<feature type="domain" description="DNA methylase adenine-specific" evidence="3">
    <location>
        <begin position="136"/>
        <end position="399"/>
    </location>
</feature>
<dbReference type="CDD" id="cd02440">
    <property type="entry name" value="AdoMet_MTases"/>
    <property type="match status" value="1"/>
</dbReference>